<keyword evidence="2" id="KW-0813">Transport</keyword>
<dbReference type="CDD" id="cd17321">
    <property type="entry name" value="MFS_MMR_MDR_like"/>
    <property type="match status" value="1"/>
</dbReference>
<comment type="subcellular location">
    <subcellularLocation>
        <location evidence="1">Cell membrane</location>
        <topology evidence="1">Multi-pass membrane protein</topology>
    </subcellularLocation>
</comment>
<evidence type="ECO:0000256" key="1">
    <source>
        <dbReference type="ARBA" id="ARBA00004651"/>
    </source>
</evidence>
<dbReference type="PANTHER" id="PTHR42718:SF46">
    <property type="entry name" value="BLR6921 PROTEIN"/>
    <property type="match status" value="1"/>
</dbReference>
<dbReference type="Gene3D" id="1.20.1720.10">
    <property type="entry name" value="Multidrug resistance protein D"/>
    <property type="match status" value="1"/>
</dbReference>
<feature type="transmembrane region" description="Helical" evidence="7">
    <location>
        <begin position="267"/>
        <end position="289"/>
    </location>
</feature>
<keyword evidence="4 7" id="KW-0812">Transmembrane</keyword>
<feature type="transmembrane region" description="Helical" evidence="7">
    <location>
        <begin position="359"/>
        <end position="381"/>
    </location>
</feature>
<name>A0ABS4H6H3_9BACL</name>
<feature type="transmembrane region" description="Helical" evidence="7">
    <location>
        <begin position="82"/>
        <end position="109"/>
    </location>
</feature>
<dbReference type="SUPFAM" id="SSF103473">
    <property type="entry name" value="MFS general substrate transporter"/>
    <property type="match status" value="1"/>
</dbReference>
<dbReference type="InterPro" id="IPR005829">
    <property type="entry name" value="Sugar_transporter_CS"/>
</dbReference>
<dbReference type="Proteomes" id="UP001519273">
    <property type="component" value="Unassembled WGS sequence"/>
</dbReference>
<keyword evidence="3" id="KW-1003">Cell membrane</keyword>
<feature type="transmembrane region" description="Helical" evidence="7">
    <location>
        <begin position="230"/>
        <end position="246"/>
    </location>
</feature>
<feature type="transmembrane region" description="Helical" evidence="7">
    <location>
        <begin position="402"/>
        <end position="423"/>
    </location>
</feature>
<protein>
    <submittedName>
        <fullName evidence="9">EmrB/QacA subfamily drug resistance transporter</fullName>
    </submittedName>
</protein>
<feature type="transmembrane region" description="Helical" evidence="7">
    <location>
        <begin position="330"/>
        <end position="347"/>
    </location>
</feature>
<evidence type="ECO:0000256" key="2">
    <source>
        <dbReference type="ARBA" id="ARBA00022448"/>
    </source>
</evidence>
<dbReference type="PROSITE" id="PS00216">
    <property type="entry name" value="SUGAR_TRANSPORT_1"/>
    <property type="match status" value="1"/>
</dbReference>
<reference evidence="9 10" key="1">
    <citation type="submission" date="2021-03" db="EMBL/GenBank/DDBJ databases">
        <title>Genomic Encyclopedia of Type Strains, Phase IV (KMG-IV): sequencing the most valuable type-strain genomes for metagenomic binning, comparative biology and taxonomic classification.</title>
        <authorList>
            <person name="Goeker M."/>
        </authorList>
    </citation>
    <scope>NUCLEOTIDE SEQUENCE [LARGE SCALE GENOMIC DNA]</scope>
    <source>
        <strain evidence="9 10">DSM 23491</strain>
    </source>
</reference>
<keyword evidence="6 7" id="KW-0472">Membrane</keyword>
<evidence type="ECO:0000256" key="4">
    <source>
        <dbReference type="ARBA" id="ARBA00022692"/>
    </source>
</evidence>
<dbReference type="InterPro" id="IPR036259">
    <property type="entry name" value="MFS_trans_sf"/>
</dbReference>
<feature type="transmembrane region" description="Helical" evidence="7">
    <location>
        <begin position="301"/>
        <end position="323"/>
    </location>
</feature>
<feature type="domain" description="Major facilitator superfamily (MFS) profile" evidence="8">
    <location>
        <begin position="17"/>
        <end position="455"/>
    </location>
</feature>
<feature type="transmembrane region" description="Helical" evidence="7">
    <location>
        <begin position="51"/>
        <end position="70"/>
    </location>
</feature>
<dbReference type="PANTHER" id="PTHR42718">
    <property type="entry name" value="MAJOR FACILITATOR SUPERFAMILY MULTIDRUG TRANSPORTER MFSC"/>
    <property type="match status" value="1"/>
</dbReference>
<keyword evidence="10" id="KW-1185">Reference proteome</keyword>
<dbReference type="Pfam" id="PF07690">
    <property type="entry name" value="MFS_1"/>
    <property type="match status" value="1"/>
</dbReference>
<dbReference type="InterPro" id="IPR020846">
    <property type="entry name" value="MFS_dom"/>
</dbReference>
<sequence length="466" mass="50154">MQTDRGIEKYNPLRWWALTAAALGIFMVALDSSIVNVALPTLGESFKSTAHIQWVALSYTLTLVAVIVAAGRMSDMFGRKIAFLTGIGIFLLGSILCGTASSLALMIVYRVVQGIGGAFIAAPIAAVATVMFPIYERGKAMGIVGIIGPLGGLIGPSVGGFLIDAWGWRSVFYINIPVGILSFLLLKKLLPVDSEYKKTRFDTWGSLSLAFASLFLLLGLSSTIHGYSTVQEFILSAILFTAFLLIERKVQSPMIPVPLMKQTTFTMPLLGILSTSIVGAGLGFLNPFFLQYKIGMSPSQIGLVILFYSLGMAIAAQLSGLITDKLGTKLSSGIGAFIGIVGLFLYTPLNSHWTIGTVMWHLFFIGFGSGMFTTPTNVAIMSATPHEFVGMSSAISNMARNLGFALGPTIATVFWTPGMASSIGAMRTVVYALIVVQFVAWISSVGYLNKDGRTRKWIWDLRKRSS</sequence>
<organism evidence="9 10">
    <name type="scientific">Paenibacillus sediminis</name>
    <dbReference type="NCBI Taxonomy" id="664909"/>
    <lineage>
        <taxon>Bacteria</taxon>
        <taxon>Bacillati</taxon>
        <taxon>Bacillota</taxon>
        <taxon>Bacilli</taxon>
        <taxon>Bacillales</taxon>
        <taxon>Paenibacillaceae</taxon>
        <taxon>Paenibacillus</taxon>
    </lineage>
</organism>
<evidence type="ECO:0000313" key="10">
    <source>
        <dbReference type="Proteomes" id="UP001519273"/>
    </source>
</evidence>
<dbReference type="PROSITE" id="PS50850">
    <property type="entry name" value="MFS"/>
    <property type="match status" value="1"/>
</dbReference>
<feature type="transmembrane region" description="Helical" evidence="7">
    <location>
        <begin position="168"/>
        <end position="186"/>
    </location>
</feature>
<accession>A0ABS4H6H3</accession>
<gene>
    <name evidence="9" type="ORF">J2Z20_002999</name>
</gene>
<dbReference type="RefSeq" id="WP_209851910.1">
    <property type="nucleotide sequence ID" value="NZ_CBCRVE010000004.1"/>
</dbReference>
<evidence type="ECO:0000313" key="9">
    <source>
        <dbReference type="EMBL" id="MBP1938081.1"/>
    </source>
</evidence>
<feature type="transmembrane region" description="Helical" evidence="7">
    <location>
        <begin position="429"/>
        <end position="448"/>
    </location>
</feature>
<feature type="transmembrane region" description="Helical" evidence="7">
    <location>
        <begin position="115"/>
        <end position="135"/>
    </location>
</feature>
<evidence type="ECO:0000256" key="5">
    <source>
        <dbReference type="ARBA" id="ARBA00022989"/>
    </source>
</evidence>
<keyword evidence="5 7" id="KW-1133">Transmembrane helix</keyword>
<dbReference type="PRINTS" id="PR01036">
    <property type="entry name" value="TCRTETB"/>
</dbReference>
<feature type="transmembrane region" description="Helical" evidence="7">
    <location>
        <begin position="142"/>
        <end position="162"/>
    </location>
</feature>
<comment type="caution">
    <text evidence="9">The sequence shown here is derived from an EMBL/GenBank/DDBJ whole genome shotgun (WGS) entry which is preliminary data.</text>
</comment>
<dbReference type="InterPro" id="IPR011701">
    <property type="entry name" value="MFS"/>
</dbReference>
<evidence type="ECO:0000256" key="7">
    <source>
        <dbReference type="SAM" id="Phobius"/>
    </source>
</evidence>
<dbReference type="Gene3D" id="1.20.1250.20">
    <property type="entry name" value="MFS general substrate transporter like domains"/>
    <property type="match status" value="1"/>
</dbReference>
<feature type="transmembrane region" description="Helical" evidence="7">
    <location>
        <begin position="15"/>
        <end position="39"/>
    </location>
</feature>
<dbReference type="EMBL" id="JAGGKP010000010">
    <property type="protein sequence ID" value="MBP1938081.1"/>
    <property type="molecule type" value="Genomic_DNA"/>
</dbReference>
<evidence type="ECO:0000256" key="3">
    <source>
        <dbReference type="ARBA" id="ARBA00022475"/>
    </source>
</evidence>
<evidence type="ECO:0000259" key="8">
    <source>
        <dbReference type="PROSITE" id="PS50850"/>
    </source>
</evidence>
<evidence type="ECO:0000256" key="6">
    <source>
        <dbReference type="ARBA" id="ARBA00023136"/>
    </source>
</evidence>
<proteinExistence type="predicted"/>
<feature type="transmembrane region" description="Helical" evidence="7">
    <location>
        <begin position="207"/>
        <end position="224"/>
    </location>
</feature>